<evidence type="ECO:0000256" key="1">
    <source>
        <dbReference type="ARBA" id="ARBA00004370"/>
    </source>
</evidence>
<feature type="transmembrane region" description="Helical" evidence="6">
    <location>
        <begin position="161"/>
        <end position="180"/>
    </location>
</feature>
<evidence type="ECO:0000313" key="8">
    <source>
        <dbReference type="Proteomes" id="UP000594263"/>
    </source>
</evidence>
<dbReference type="GO" id="GO:0015245">
    <property type="term" value="F:fatty acid transmembrane transporter activity"/>
    <property type="evidence" value="ECO:0007669"/>
    <property type="project" value="TreeGrafter"/>
</dbReference>
<evidence type="ECO:0000256" key="4">
    <source>
        <dbReference type="ARBA" id="ARBA00022989"/>
    </source>
</evidence>
<organism evidence="7 8">
    <name type="scientific">Kalanchoe fedtschenkoi</name>
    <name type="common">Lavender scallops</name>
    <name type="synonym">South American air plant</name>
    <dbReference type="NCBI Taxonomy" id="63787"/>
    <lineage>
        <taxon>Eukaryota</taxon>
        <taxon>Viridiplantae</taxon>
        <taxon>Streptophyta</taxon>
        <taxon>Embryophyta</taxon>
        <taxon>Tracheophyta</taxon>
        <taxon>Spermatophyta</taxon>
        <taxon>Magnoliopsida</taxon>
        <taxon>eudicotyledons</taxon>
        <taxon>Gunneridae</taxon>
        <taxon>Pentapetalae</taxon>
        <taxon>Saxifragales</taxon>
        <taxon>Crassulaceae</taxon>
        <taxon>Kalanchoe</taxon>
    </lineage>
</organism>
<accession>A0A7N0V3M1</accession>
<evidence type="ECO:0000256" key="6">
    <source>
        <dbReference type="SAM" id="Phobius"/>
    </source>
</evidence>
<feature type="transmembrane region" description="Helical" evidence="6">
    <location>
        <begin position="134"/>
        <end position="155"/>
    </location>
</feature>
<keyword evidence="8" id="KW-1185">Reference proteome</keyword>
<evidence type="ECO:0000256" key="3">
    <source>
        <dbReference type="ARBA" id="ARBA00022692"/>
    </source>
</evidence>
<dbReference type="Gene3D" id="1.10.10.1740">
    <property type="entry name" value="Transmembrane protein 14-like"/>
    <property type="match status" value="1"/>
</dbReference>
<evidence type="ECO:0000256" key="2">
    <source>
        <dbReference type="ARBA" id="ARBA00007590"/>
    </source>
</evidence>
<keyword evidence="4 6" id="KW-1133">Transmembrane helix</keyword>
<protein>
    <submittedName>
        <fullName evidence="7">Uncharacterized protein</fullName>
    </submittedName>
</protein>
<comment type="subcellular location">
    <subcellularLocation>
        <location evidence="1">Membrane</location>
    </subcellularLocation>
</comment>
<dbReference type="PANTHER" id="PTHR12668">
    <property type="entry name" value="TRANSMEMBRANE PROTEIN 14, 15"/>
    <property type="match status" value="1"/>
</dbReference>
<dbReference type="InterPro" id="IPR005349">
    <property type="entry name" value="TMEM14"/>
</dbReference>
<dbReference type="InterPro" id="IPR044890">
    <property type="entry name" value="TMEM14_sf"/>
</dbReference>
<proteinExistence type="inferred from homology"/>
<sequence>MASMVSHLACSNYISHNLILRRRLAQSPNHHLKAEITTNSEGYAVKLSASNIRMTLRCSAQSSTPYTEDLGMSHPAAEENGSVYQTASETENQIPIQEKKFAKIHDFCFGIPFGSTILIGGLVGFIFSRNVSTLCNGVLSGGALLALSTISLKIWRQGKSSFPFILGQAVIAVAVLWNNYQSYLLTKKMFPTHYMLPLVLGCCVSTHMW</sequence>
<dbReference type="EnsemblPlants" id="Kaladp0096s0044.1.v1.1">
    <property type="protein sequence ID" value="Kaladp0096s0044.1.v1.1"/>
    <property type="gene ID" value="Kaladp0096s0044.v1.1"/>
</dbReference>
<evidence type="ECO:0000256" key="5">
    <source>
        <dbReference type="ARBA" id="ARBA00023136"/>
    </source>
</evidence>
<dbReference type="Pfam" id="PF03647">
    <property type="entry name" value="Tmemb_14"/>
    <property type="match status" value="1"/>
</dbReference>
<feature type="transmembrane region" description="Helical" evidence="6">
    <location>
        <begin position="109"/>
        <end position="127"/>
    </location>
</feature>
<evidence type="ECO:0000313" key="7">
    <source>
        <dbReference type="EnsemblPlants" id="Kaladp0096s0044.1.v1.1"/>
    </source>
</evidence>
<name>A0A7N0V3M1_KALFE</name>
<reference evidence="7" key="1">
    <citation type="submission" date="2021-01" db="UniProtKB">
        <authorList>
            <consortium name="EnsemblPlants"/>
        </authorList>
    </citation>
    <scope>IDENTIFICATION</scope>
</reference>
<dbReference type="GO" id="GO:0009706">
    <property type="term" value="C:chloroplast inner membrane"/>
    <property type="evidence" value="ECO:0007669"/>
    <property type="project" value="TreeGrafter"/>
</dbReference>
<dbReference type="PANTHER" id="PTHR12668:SF48">
    <property type="entry name" value="PROTEIN FATTY ACID EXPORT 1, CHLOROPLASTIC"/>
    <property type="match status" value="1"/>
</dbReference>
<dbReference type="Proteomes" id="UP000594263">
    <property type="component" value="Unplaced"/>
</dbReference>
<keyword evidence="5 6" id="KW-0472">Membrane</keyword>
<dbReference type="AlphaFoldDB" id="A0A7N0V3M1"/>
<comment type="similarity">
    <text evidence="2">Belongs to the TMEM14 family.</text>
</comment>
<keyword evidence="3 6" id="KW-0812">Transmembrane</keyword>
<dbReference type="Gramene" id="Kaladp0096s0044.1.v1.1">
    <property type="protein sequence ID" value="Kaladp0096s0044.1.v1.1"/>
    <property type="gene ID" value="Kaladp0096s0044.v1.1"/>
</dbReference>